<accession>A0A495EDF4</accession>
<dbReference type="OrthoDB" id="8764943at2"/>
<dbReference type="RefSeq" id="WP_121064393.1">
    <property type="nucleotide sequence ID" value="NZ_RBIQ01000007.1"/>
</dbReference>
<dbReference type="PANTHER" id="PTHR40980">
    <property type="entry name" value="PLUG DOMAIN-CONTAINING PROTEIN"/>
    <property type="match status" value="1"/>
</dbReference>
<reference evidence="6 7" key="1">
    <citation type="submission" date="2018-10" db="EMBL/GenBank/DDBJ databases">
        <title>Genomic Encyclopedia of Archaeal and Bacterial Type Strains, Phase II (KMG-II): from individual species to whole genera.</title>
        <authorList>
            <person name="Goeker M."/>
        </authorList>
    </citation>
    <scope>NUCLEOTIDE SEQUENCE [LARGE SCALE GENOMIC DNA]</scope>
    <source>
        <strain evidence="6 7">DSM 25230</strain>
    </source>
</reference>
<protein>
    <submittedName>
        <fullName evidence="6">Outer membrane receptor protein involved in Fe transport</fullName>
    </submittedName>
</protein>
<dbReference type="Pfam" id="PF13715">
    <property type="entry name" value="CarbopepD_reg_2"/>
    <property type="match status" value="1"/>
</dbReference>
<proteinExistence type="predicted"/>
<keyword evidence="6" id="KW-0675">Receptor</keyword>
<feature type="chain" id="PRO_5019865832" evidence="4">
    <location>
        <begin position="21"/>
        <end position="799"/>
    </location>
</feature>
<dbReference type="PANTHER" id="PTHR40980:SF4">
    <property type="entry name" value="TONB-DEPENDENT RECEPTOR-LIKE BETA-BARREL DOMAIN-CONTAINING PROTEIN"/>
    <property type="match status" value="1"/>
</dbReference>
<dbReference type="Gene3D" id="2.40.170.20">
    <property type="entry name" value="TonB-dependent receptor, beta-barrel domain"/>
    <property type="match status" value="1"/>
</dbReference>
<sequence>MNKNYLLFLWFFFISFIVSAQEFSVSGKIVDGVQNPISYATVVVRSLDSVLLKGTSTNEDGSFTIEKLKKGTYYISASYIGNYSSFVMINVGSNMVVDPMTIHLLEQNLDEVIVTLQKPRLERQADRLVYNIANTALTDSDVWDVLKKTPSVLISGDKIQIKGEDKIGVMINGRKINLPKEDIFNLLSGTSASNVESIEVITNPPLKYSAEGGMLINIVMRKKLSEGYNGAIYGTYKQGVFAKNTLGNDHYFKGNKTDFSINYALTKDKKTTKFTDITNFFENDIPNSIWTANQETINKQNKHLISLYFDFYLNDKNHISLYSLNTITPKEDRFISSKTRIEEEGDNSSFNTFILDNRDKLNTSYYLDWIHKLRKKGEEISFGSHFTFYDTTINQNLNTEFFNSSGEPISENNFSTDSFQKINLYNAQIDYITPIGKKAGIEAGIRYAGIESKNTIKQEGFDRNQPGINPTEDGTFNYDEDIFAAYSSFNTKWSNFKLNTGLRAEYTETIGLLNTTGIKNKKSYLELFPSFSLNYLPNKKNNLRLYYYRRINRPRYNRINPFQYFQNNNSVIEGNPDLLPATRNYLALEYVYNKTYAVEVFYRNEKNQSREQVFQDNDTNLLRYLSYNINSNISYGIDLSFNKNITSYWDTYVLFSVINKENEFLDFGSNDVIENSLWYYITRFRNSFTLLADKSLMADVNFRYYSPSFSGNNRYSSINSLDIDLRKTLWNKKASISLGVSDIFRQSNYFGSRIYADQNNSTSTRRENRLFKFSFRYKFGNEKIKSNKKSKRVKERSRL</sequence>
<organism evidence="6 7">
    <name type="scientific">Maribacter vaceletii</name>
    <dbReference type="NCBI Taxonomy" id="1206816"/>
    <lineage>
        <taxon>Bacteria</taxon>
        <taxon>Pseudomonadati</taxon>
        <taxon>Bacteroidota</taxon>
        <taxon>Flavobacteriia</taxon>
        <taxon>Flavobacteriales</taxon>
        <taxon>Flavobacteriaceae</taxon>
        <taxon>Maribacter</taxon>
    </lineage>
</organism>
<evidence type="ECO:0000313" key="6">
    <source>
        <dbReference type="EMBL" id="RKR14836.1"/>
    </source>
</evidence>
<evidence type="ECO:0000313" key="7">
    <source>
        <dbReference type="Proteomes" id="UP000269412"/>
    </source>
</evidence>
<dbReference type="Pfam" id="PF14905">
    <property type="entry name" value="OMP_b-brl_3"/>
    <property type="match status" value="1"/>
</dbReference>
<dbReference type="EMBL" id="RBIQ01000007">
    <property type="protein sequence ID" value="RKR14836.1"/>
    <property type="molecule type" value="Genomic_DNA"/>
</dbReference>
<dbReference type="AlphaFoldDB" id="A0A495EDF4"/>
<evidence type="ECO:0000259" key="5">
    <source>
        <dbReference type="Pfam" id="PF14905"/>
    </source>
</evidence>
<gene>
    <name evidence="6" type="ORF">CLV91_0916</name>
</gene>
<keyword evidence="7" id="KW-1185">Reference proteome</keyword>
<keyword evidence="4" id="KW-0732">Signal</keyword>
<name>A0A495EDF4_9FLAO</name>
<feature type="signal peptide" evidence="4">
    <location>
        <begin position="1"/>
        <end position="20"/>
    </location>
</feature>
<dbReference type="SUPFAM" id="SSF56935">
    <property type="entry name" value="Porins"/>
    <property type="match status" value="1"/>
</dbReference>
<dbReference type="InterPro" id="IPR008969">
    <property type="entry name" value="CarboxyPept-like_regulatory"/>
</dbReference>
<dbReference type="Gene3D" id="2.60.40.1120">
    <property type="entry name" value="Carboxypeptidase-like, regulatory domain"/>
    <property type="match status" value="1"/>
</dbReference>
<evidence type="ECO:0000256" key="4">
    <source>
        <dbReference type="SAM" id="SignalP"/>
    </source>
</evidence>
<comment type="subcellular location">
    <subcellularLocation>
        <location evidence="1">Cell outer membrane</location>
    </subcellularLocation>
</comment>
<evidence type="ECO:0000256" key="3">
    <source>
        <dbReference type="ARBA" id="ARBA00023237"/>
    </source>
</evidence>
<feature type="domain" description="Outer membrane protein beta-barrel" evidence="5">
    <location>
        <begin position="371"/>
        <end position="777"/>
    </location>
</feature>
<keyword evidence="3" id="KW-0998">Cell outer membrane</keyword>
<dbReference type="GO" id="GO:0009279">
    <property type="term" value="C:cell outer membrane"/>
    <property type="evidence" value="ECO:0007669"/>
    <property type="project" value="UniProtKB-SubCell"/>
</dbReference>
<dbReference type="InterPro" id="IPR041700">
    <property type="entry name" value="OMP_b-brl_3"/>
</dbReference>
<dbReference type="InterPro" id="IPR036942">
    <property type="entry name" value="Beta-barrel_TonB_sf"/>
</dbReference>
<evidence type="ECO:0000256" key="1">
    <source>
        <dbReference type="ARBA" id="ARBA00004442"/>
    </source>
</evidence>
<dbReference type="Proteomes" id="UP000269412">
    <property type="component" value="Unassembled WGS sequence"/>
</dbReference>
<keyword evidence="2" id="KW-0472">Membrane</keyword>
<dbReference type="SUPFAM" id="SSF49464">
    <property type="entry name" value="Carboxypeptidase regulatory domain-like"/>
    <property type="match status" value="1"/>
</dbReference>
<comment type="caution">
    <text evidence="6">The sequence shown here is derived from an EMBL/GenBank/DDBJ whole genome shotgun (WGS) entry which is preliminary data.</text>
</comment>
<evidence type="ECO:0000256" key="2">
    <source>
        <dbReference type="ARBA" id="ARBA00023136"/>
    </source>
</evidence>